<dbReference type="RefSeq" id="WP_204699545.1">
    <property type="nucleotide sequence ID" value="NZ_JAFBEC010000017.1"/>
</dbReference>
<proteinExistence type="predicted"/>
<dbReference type="Proteomes" id="UP000741863">
    <property type="component" value="Unassembled WGS sequence"/>
</dbReference>
<keyword evidence="2" id="KW-0012">Acyltransferase</keyword>
<protein>
    <submittedName>
        <fullName evidence="2">Ribosomal-protein-serine acetyltransferase</fullName>
        <ecNumber evidence="2">2.3.1.-</ecNumber>
    </submittedName>
</protein>
<organism evidence="2 3">
    <name type="scientific">Geomicrobium sediminis</name>
    <dbReference type="NCBI Taxonomy" id="1347788"/>
    <lineage>
        <taxon>Bacteria</taxon>
        <taxon>Bacillati</taxon>
        <taxon>Bacillota</taxon>
        <taxon>Bacilli</taxon>
        <taxon>Bacillales</taxon>
        <taxon>Geomicrobium</taxon>
    </lineage>
</organism>
<comment type="caution">
    <text evidence="2">The sequence shown here is derived from an EMBL/GenBank/DDBJ whole genome shotgun (WGS) entry which is preliminary data.</text>
</comment>
<dbReference type="PROSITE" id="PS51186">
    <property type="entry name" value="GNAT"/>
    <property type="match status" value="1"/>
</dbReference>
<evidence type="ECO:0000313" key="2">
    <source>
        <dbReference type="EMBL" id="MBM7634773.1"/>
    </source>
</evidence>
<dbReference type="PANTHER" id="PTHR43441:SF12">
    <property type="entry name" value="RIBOSOMAL N-ACETYLTRANSFERASE YDAF-RELATED"/>
    <property type="match status" value="1"/>
</dbReference>
<evidence type="ECO:0000259" key="1">
    <source>
        <dbReference type="PROSITE" id="PS51186"/>
    </source>
</evidence>
<accession>A0ABS2PH59</accession>
<feature type="domain" description="N-acetyltransferase" evidence="1">
    <location>
        <begin position="24"/>
        <end position="169"/>
    </location>
</feature>
<dbReference type="EC" id="2.3.1.-" evidence="2"/>
<name>A0ABS2PH59_9BACL</name>
<dbReference type="Pfam" id="PF13302">
    <property type="entry name" value="Acetyltransf_3"/>
    <property type="match status" value="1"/>
</dbReference>
<dbReference type="InterPro" id="IPR051908">
    <property type="entry name" value="Ribosomal_N-acetyltransferase"/>
</dbReference>
<dbReference type="InterPro" id="IPR000182">
    <property type="entry name" value="GNAT_dom"/>
</dbReference>
<keyword evidence="3" id="KW-1185">Reference proteome</keyword>
<keyword evidence="2" id="KW-0808">Transferase</keyword>
<gene>
    <name evidence="2" type="ORF">JOD17_003899</name>
</gene>
<reference evidence="2 3" key="1">
    <citation type="submission" date="2021-01" db="EMBL/GenBank/DDBJ databases">
        <title>Genomic Encyclopedia of Type Strains, Phase IV (KMG-IV): sequencing the most valuable type-strain genomes for metagenomic binning, comparative biology and taxonomic classification.</title>
        <authorList>
            <person name="Goeker M."/>
        </authorList>
    </citation>
    <scope>NUCLEOTIDE SEQUENCE [LARGE SCALE GENOMIC DNA]</scope>
    <source>
        <strain evidence="2 3">DSM 25540</strain>
    </source>
</reference>
<dbReference type="InterPro" id="IPR016181">
    <property type="entry name" value="Acyl_CoA_acyltransferase"/>
</dbReference>
<dbReference type="SUPFAM" id="SSF55729">
    <property type="entry name" value="Acyl-CoA N-acyltransferases (Nat)"/>
    <property type="match status" value="1"/>
</dbReference>
<evidence type="ECO:0000313" key="3">
    <source>
        <dbReference type="Proteomes" id="UP000741863"/>
    </source>
</evidence>
<sequence length="184" mass="21593">MFSIKVNEHIQIHLIEMNHIEAMYEAVHNSRAHLRRWLPWVDQVKSIYDYQPIIGSWLQQFAEGRGFQAGIRYDGEFVGMIGLHDIDWASRKTTMGYWLSQQAVGKGIMTKAVDACLHVLFEEYQLNRVQINCGVENFESQGIPKRLGFELEGVVKDGEWLYDHYHDLYQFSLLRSTWLERQQG</sequence>
<dbReference type="GO" id="GO:0016746">
    <property type="term" value="F:acyltransferase activity"/>
    <property type="evidence" value="ECO:0007669"/>
    <property type="project" value="UniProtKB-KW"/>
</dbReference>
<dbReference type="Gene3D" id="3.40.630.30">
    <property type="match status" value="1"/>
</dbReference>
<dbReference type="EMBL" id="JAFBEC010000017">
    <property type="protein sequence ID" value="MBM7634773.1"/>
    <property type="molecule type" value="Genomic_DNA"/>
</dbReference>
<dbReference type="PANTHER" id="PTHR43441">
    <property type="entry name" value="RIBOSOMAL-PROTEIN-SERINE ACETYLTRANSFERASE"/>
    <property type="match status" value="1"/>
</dbReference>